<dbReference type="Gene3D" id="3.30.428.10">
    <property type="entry name" value="HIT-like"/>
    <property type="match status" value="1"/>
</dbReference>
<dbReference type="PROSITE" id="PS51084">
    <property type="entry name" value="HIT_2"/>
    <property type="match status" value="1"/>
</dbReference>
<dbReference type="EMBL" id="PEYT01000027">
    <property type="protein sequence ID" value="PIS22860.1"/>
    <property type="molecule type" value="Genomic_DNA"/>
</dbReference>
<protein>
    <recommendedName>
        <fullName evidence="3">HIT domain-containing protein</fullName>
    </recommendedName>
</protein>
<dbReference type="SUPFAM" id="SSF54197">
    <property type="entry name" value="HIT-like"/>
    <property type="match status" value="1"/>
</dbReference>
<dbReference type="Pfam" id="PF11969">
    <property type="entry name" value="DcpS_C"/>
    <property type="match status" value="1"/>
</dbReference>
<evidence type="ECO:0000256" key="1">
    <source>
        <dbReference type="PIRSR" id="PIRSR601310-1"/>
    </source>
</evidence>
<evidence type="ECO:0000313" key="4">
    <source>
        <dbReference type="EMBL" id="PIS22860.1"/>
    </source>
</evidence>
<organism evidence="4 5">
    <name type="scientific">candidate division WWE3 bacterium CG08_land_8_20_14_0_20_40_13</name>
    <dbReference type="NCBI Taxonomy" id="1975084"/>
    <lineage>
        <taxon>Bacteria</taxon>
        <taxon>Katanobacteria</taxon>
    </lineage>
</organism>
<dbReference type="InterPro" id="IPR011146">
    <property type="entry name" value="HIT-like"/>
</dbReference>
<dbReference type="InterPro" id="IPR001310">
    <property type="entry name" value="Histidine_triad_HIT"/>
</dbReference>
<name>A0A2H0XD40_UNCKA</name>
<gene>
    <name evidence="4" type="ORF">COT49_03065</name>
</gene>
<feature type="active site" description="Tele-AMP-histidine intermediate" evidence="1">
    <location>
        <position position="113"/>
    </location>
</feature>
<sequence>MEPCLFCKIVAGEEPAEKVAETANFIVIKNKYPKAPVHLLVIDKMHHEKSKTISGKYNTTISGKFASCSRASYWDDIIATSYFAIQKFGLDKTGYKLVVNGAGYNHFEHEHLHIMGGTKKEPGGET</sequence>
<dbReference type="PRINTS" id="PR00332">
    <property type="entry name" value="HISTRIAD"/>
</dbReference>
<dbReference type="PANTHER" id="PTHR23089">
    <property type="entry name" value="HISTIDINE TRIAD HIT PROTEIN"/>
    <property type="match status" value="1"/>
</dbReference>
<evidence type="ECO:0000256" key="2">
    <source>
        <dbReference type="PROSITE-ProRule" id="PRU00464"/>
    </source>
</evidence>
<dbReference type="GO" id="GO:0003824">
    <property type="term" value="F:catalytic activity"/>
    <property type="evidence" value="ECO:0007669"/>
    <property type="project" value="InterPro"/>
</dbReference>
<evidence type="ECO:0000259" key="3">
    <source>
        <dbReference type="PROSITE" id="PS51084"/>
    </source>
</evidence>
<dbReference type="AlphaFoldDB" id="A0A2H0XD40"/>
<feature type="short sequence motif" description="Histidine triad motif" evidence="2">
    <location>
        <begin position="109"/>
        <end position="113"/>
    </location>
</feature>
<comment type="caution">
    <text evidence="4">The sequence shown here is derived from an EMBL/GenBank/DDBJ whole genome shotgun (WGS) entry which is preliminary data.</text>
</comment>
<dbReference type="InterPro" id="IPR036265">
    <property type="entry name" value="HIT-like_sf"/>
</dbReference>
<evidence type="ECO:0000313" key="5">
    <source>
        <dbReference type="Proteomes" id="UP000230340"/>
    </source>
</evidence>
<dbReference type="Proteomes" id="UP000230340">
    <property type="component" value="Unassembled WGS sequence"/>
</dbReference>
<accession>A0A2H0XD40</accession>
<reference evidence="5" key="1">
    <citation type="submission" date="2017-09" db="EMBL/GenBank/DDBJ databases">
        <title>Depth-based differentiation of microbial function through sediment-hosted aquifers and enrichment of novel symbionts in the deep terrestrial subsurface.</title>
        <authorList>
            <person name="Probst A.J."/>
            <person name="Ladd B."/>
            <person name="Jarett J.K."/>
            <person name="Geller-Mcgrath D.E."/>
            <person name="Sieber C.M.K."/>
            <person name="Emerson J.B."/>
            <person name="Anantharaman K."/>
            <person name="Thomas B.C."/>
            <person name="Malmstrom R."/>
            <person name="Stieglmeier M."/>
            <person name="Klingl A."/>
            <person name="Woyke T."/>
            <person name="Ryan C.M."/>
            <person name="Banfield J.F."/>
        </authorList>
    </citation>
    <scope>NUCLEOTIDE SEQUENCE [LARGE SCALE GENOMIC DNA]</scope>
</reference>
<feature type="domain" description="HIT" evidence="3">
    <location>
        <begin position="5"/>
        <end position="126"/>
    </location>
</feature>
<proteinExistence type="predicted"/>